<keyword evidence="1" id="KW-0853">WD repeat</keyword>
<feature type="repeat" description="WD" evidence="1">
    <location>
        <begin position="651"/>
        <end position="682"/>
    </location>
</feature>
<dbReference type="GO" id="GO:0097361">
    <property type="term" value="C:cytosolic [4Fe-4S] assembly targeting complex"/>
    <property type="evidence" value="ECO:0007669"/>
    <property type="project" value="TreeGrafter"/>
</dbReference>
<dbReference type="OMA" id="YCLTGNA"/>
<accession>A0A8S1UAY6</accession>
<keyword evidence="5" id="KW-1185">Reference proteome</keyword>
<comment type="caution">
    <text evidence="4">The sequence shown here is derived from an EMBL/GenBank/DDBJ whole genome shotgun (WGS) entry which is preliminary data.</text>
</comment>
<keyword evidence="3" id="KW-1133">Transmembrane helix</keyword>
<name>A0A8S1UAY6_PAROT</name>
<dbReference type="PROSITE" id="PS50294">
    <property type="entry name" value="WD_REPEATS_REGION"/>
    <property type="match status" value="3"/>
</dbReference>
<dbReference type="PANTHER" id="PTHR19920:SF0">
    <property type="entry name" value="CYTOSOLIC IRON-SULFUR PROTEIN ASSEMBLY PROTEIN CIAO1-RELATED"/>
    <property type="match status" value="1"/>
</dbReference>
<dbReference type="PROSITE" id="PS50082">
    <property type="entry name" value="WD_REPEATS_2"/>
    <property type="match status" value="3"/>
</dbReference>
<dbReference type="Pfam" id="PF00400">
    <property type="entry name" value="WD40"/>
    <property type="match status" value="3"/>
</dbReference>
<evidence type="ECO:0000256" key="2">
    <source>
        <dbReference type="SAM" id="Coils"/>
    </source>
</evidence>
<gene>
    <name evidence="4" type="ORF">POCTA_138.1.T0410229</name>
</gene>
<dbReference type="PANTHER" id="PTHR19920">
    <property type="entry name" value="WD40 PROTEIN CIAO1"/>
    <property type="match status" value="1"/>
</dbReference>
<protein>
    <recommendedName>
        <fullName evidence="6">WD domain, G-beta repeat protein</fullName>
    </recommendedName>
</protein>
<dbReference type="AlphaFoldDB" id="A0A8S1UAY6"/>
<feature type="transmembrane region" description="Helical" evidence="3">
    <location>
        <begin position="40"/>
        <end position="65"/>
    </location>
</feature>
<feature type="coiled-coil region" evidence="2">
    <location>
        <begin position="315"/>
        <end position="364"/>
    </location>
</feature>
<proteinExistence type="predicted"/>
<dbReference type="InterPro" id="IPR001680">
    <property type="entry name" value="WD40_rpt"/>
</dbReference>
<evidence type="ECO:0000256" key="1">
    <source>
        <dbReference type="PROSITE-ProRule" id="PRU00221"/>
    </source>
</evidence>
<organism evidence="4 5">
    <name type="scientific">Paramecium octaurelia</name>
    <dbReference type="NCBI Taxonomy" id="43137"/>
    <lineage>
        <taxon>Eukaryota</taxon>
        <taxon>Sar</taxon>
        <taxon>Alveolata</taxon>
        <taxon>Ciliophora</taxon>
        <taxon>Intramacronucleata</taxon>
        <taxon>Oligohymenophorea</taxon>
        <taxon>Peniculida</taxon>
        <taxon>Parameciidae</taxon>
        <taxon>Paramecium</taxon>
    </lineage>
</organism>
<dbReference type="GO" id="GO:0016226">
    <property type="term" value="P:iron-sulfur cluster assembly"/>
    <property type="evidence" value="ECO:0007669"/>
    <property type="project" value="TreeGrafter"/>
</dbReference>
<evidence type="ECO:0008006" key="6">
    <source>
        <dbReference type="Google" id="ProtNLM"/>
    </source>
</evidence>
<sequence length="871" mass="103146">MNLSPLSKYYLDEIWMRFYDVSSHYYFYLRKDARVFYKRLIINNIFIILIITFHKLLVLMLSHIFQNICPIHNSEVVAIKLSANKQVQDVLMCLYCLTGNAHYPVVPINEIQKLYETKLAIIKQLQIEKHQLIKAYLSKIIDTLSQLKNDLNVQLDKGIQLIQNQLEYENQRSLREQNTQEDHEKTLDDYLQFIVSCESSYGQQHRGEDEFSWIQSLSKELQKLSKLQEVQDCLSISKDLKKQYQIKDQNVKSQNQIQKLLQTISQKKFNERTPNLNFNCQKHGKEIILFDVNHVTEKQRRLCCIECMPSSYISLTKAQEKLKQFEMRRSNYFQQQILDKEQQYEQVQEQIIKIENQIVEQIKNLRINFEDNILAMKQKIVLSLNSNNYDIQNLNYSELQEMIDIISKSEENQQCIIFQEYHQMQNSILSQLKEQLLQLQQYQQNLYDNLRSTLCNSQEISKATSQSDQQTHNINFFIIENRETSNSNQLELLTQKSQESQDYKSTNQTYKEFNLLTLSNINENRQTRSASAQVKSKIQETQKQVVEENLVEIKQESNYELIEKYLLEQNCHAISFNQDNSIMISGCQNDITVWDFNNGKIKKKQQLTGHTNLVISLFFSSSKQVFISGSTDKSIRYWQLIENQWTCTQILQGHKRQIDCLLFDNKGDQILSCSCDKSIRVWRKNEQLKWIQVQVLINHQAYVRCISLSKSQELFVSCGEDKLIIIWEIDEFKEWKLKQIIKNSDYGYRICFVQNNLLIWQPRNINQSIIFQLNSNFNQFEQSTQNIQLLPSNNGYQNFFPSLYNEKKQIVINKHGRYVYVLKKLVDDKFSISQVIEVGHYCNYGSLSPNGEYLVIWDEGSKYLQIRKAKF</sequence>
<keyword evidence="3" id="KW-0812">Transmembrane</keyword>
<evidence type="ECO:0000313" key="4">
    <source>
        <dbReference type="EMBL" id="CAD8162371.1"/>
    </source>
</evidence>
<keyword evidence="3" id="KW-0472">Membrane</keyword>
<dbReference type="SMART" id="SM00320">
    <property type="entry name" value="WD40"/>
    <property type="match status" value="4"/>
</dbReference>
<dbReference type="EMBL" id="CAJJDP010000041">
    <property type="protein sequence ID" value="CAD8162371.1"/>
    <property type="molecule type" value="Genomic_DNA"/>
</dbReference>
<dbReference type="OrthoDB" id="71437at2759"/>
<dbReference type="Proteomes" id="UP000683925">
    <property type="component" value="Unassembled WGS sequence"/>
</dbReference>
<reference evidence="4" key="1">
    <citation type="submission" date="2021-01" db="EMBL/GenBank/DDBJ databases">
        <authorList>
            <consortium name="Genoscope - CEA"/>
            <person name="William W."/>
        </authorList>
    </citation>
    <scope>NUCLEOTIDE SEQUENCE</scope>
</reference>
<feature type="repeat" description="WD" evidence="1">
    <location>
        <begin position="607"/>
        <end position="640"/>
    </location>
</feature>
<evidence type="ECO:0000256" key="3">
    <source>
        <dbReference type="SAM" id="Phobius"/>
    </source>
</evidence>
<feature type="repeat" description="WD" evidence="1">
    <location>
        <begin position="696"/>
        <end position="730"/>
    </location>
</feature>
<evidence type="ECO:0000313" key="5">
    <source>
        <dbReference type="Proteomes" id="UP000683925"/>
    </source>
</evidence>
<keyword evidence="2" id="KW-0175">Coiled coil</keyword>